<dbReference type="EMBL" id="ARYC01016997">
    <property type="protein sequence ID" value="KEJ82564.1"/>
    <property type="molecule type" value="Genomic_DNA"/>
</dbReference>
<evidence type="ECO:0008006" key="4">
    <source>
        <dbReference type="Google" id="ProtNLM"/>
    </source>
</evidence>
<protein>
    <recommendedName>
        <fullName evidence="4">Ubiquitin-like protease family profile domain-containing protein</fullName>
    </recommendedName>
</protein>
<organism evidence="2 3">
    <name type="scientific">Oxytricha trifallax</name>
    <dbReference type="NCBI Taxonomy" id="1172189"/>
    <lineage>
        <taxon>Eukaryota</taxon>
        <taxon>Sar</taxon>
        <taxon>Alveolata</taxon>
        <taxon>Ciliophora</taxon>
        <taxon>Intramacronucleata</taxon>
        <taxon>Spirotrichea</taxon>
        <taxon>Stichotrichia</taxon>
        <taxon>Sporadotrichida</taxon>
        <taxon>Oxytrichidae</taxon>
        <taxon>Oxytrichinae</taxon>
        <taxon>Oxytricha</taxon>
    </lineage>
</organism>
<comment type="caution">
    <text evidence="2">The sequence shown here is derived from an EMBL/GenBank/DDBJ whole genome shotgun (WGS) entry which is preliminary data.</text>
</comment>
<proteinExistence type="predicted"/>
<feature type="compositionally biased region" description="Basic and acidic residues" evidence="1">
    <location>
        <begin position="235"/>
        <end position="250"/>
    </location>
</feature>
<gene>
    <name evidence="2" type="ORF">OXYTRIMIC_528</name>
</gene>
<feature type="region of interest" description="Disordered" evidence="1">
    <location>
        <begin position="235"/>
        <end position="254"/>
    </location>
</feature>
<keyword evidence="3" id="KW-1185">Reference proteome</keyword>
<dbReference type="AlphaFoldDB" id="A0A073HYR6"/>
<dbReference type="Proteomes" id="UP000053232">
    <property type="component" value="Unassembled WGS sequence"/>
</dbReference>
<accession>A0A073HYR6</accession>
<name>A0A073HYR6_9SPIT</name>
<reference evidence="3" key="1">
    <citation type="journal article" date="2014" name="Cell">
        <title>The Architecture of a Scrambled Genome Reveals Massive Levels of Genomic Rearrangement during Development.</title>
        <authorList>
            <person name="Chen X."/>
            <person name="Bracht J.R."/>
            <person name="Goldman A.D."/>
            <person name="Dolzhenko E."/>
            <person name="Clay D.M."/>
            <person name="Swart E.C."/>
            <person name="Perlman D.H."/>
            <person name="Doak T.G."/>
            <person name="Stuart A."/>
            <person name="Amemiya C.T."/>
            <person name="Sebra R.P."/>
            <person name="Landweber L.F."/>
        </authorList>
    </citation>
    <scope>NUCLEOTIDE SEQUENCE [LARGE SCALE GENOMIC DNA]</scope>
    <source>
        <strain evidence="3">JRB310</strain>
    </source>
</reference>
<evidence type="ECO:0000313" key="3">
    <source>
        <dbReference type="Proteomes" id="UP000053232"/>
    </source>
</evidence>
<sequence length="310" mass="36156">MPDTKVRESGELLTEKQQDHWREINEEWQHDDMLSGGHIKETTMKVCLKQIEVAQIKEQKTSHQFYHQLSQMTKEFDNFRNAWGRLNWKHESSRYCRDSGEIKSILISISCLGSIKKCWVILRVTENTKVVDMYDNRKVVGCIAVIQKYLHQINQLYKETVGNKFIVNQITCKPEINQVADSENCGLLAILMANHLALELRRTIFQIFQMGHMKLEIGKTGVTVNEEETELVAEKRNEDLQKSASEEKGTQKQTTYMKSHVNTWVLENVNKMEIVDQQDHQDQCFSDAEEVLSRVEKLPSLSADKRKRRK</sequence>
<evidence type="ECO:0000313" key="2">
    <source>
        <dbReference type="EMBL" id="KEJ82564.1"/>
    </source>
</evidence>
<evidence type="ECO:0000256" key="1">
    <source>
        <dbReference type="SAM" id="MobiDB-lite"/>
    </source>
</evidence>